<evidence type="ECO:0000256" key="1">
    <source>
        <dbReference type="SAM" id="MobiDB-lite"/>
    </source>
</evidence>
<protein>
    <submittedName>
        <fullName evidence="2">Uncharacterized protein</fullName>
    </submittedName>
</protein>
<name>A0A6C0HVE1_9ZZZZ</name>
<organism evidence="2">
    <name type="scientific">viral metagenome</name>
    <dbReference type="NCBI Taxonomy" id="1070528"/>
    <lineage>
        <taxon>unclassified sequences</taxon>
        <taxon>metagenomes</taxon>
        <taxon>organismal metagenomes</taxon>
    </lineage>
</organism>
<dbReference type="AlphaFoldDB" id="A0A6C0HVE1"/>
<reference evidence="2" key="1">
    <citation type="journal article" date="2020" name="Nature">
        <title>Giant virus diversity and host interactions through global metagenomics.</title>
        <authorList>
            <person name="Schulz F."/>
            <person name="Roux S."/>
            <person name="Paez-Espino D."/>
            <person name="Jungbluth S."/>
            <person name="Walsh D.A."/>
            <person name="Denef V.J."/>
            <person name="McMahon K.D."/>
            <person name="Konstantinidis K.T."/>
            <person name="Eloe-Fadrosh E.A."/>
            <person name="Kyrpides N.C."/>
            <person name="Woyke T."/>
        </authorList>
    </citation>
    <scope>NUCLEOTIDE SEQUENCE</scope>
    <source>
        <strain evidence="2">GVMAG-M-3300023184-177</strain>
    </source>
</reference>
<evidence type="ECO:0000313" key="2">
    <source>
        <dbReference type="EMBL" id="QHT84492.1"/>
    </source>
</evidence>
<feature type="region of interest" description="Disordered" evidence="1">
    <location>
        <begin position="450"/>
        <end position="475"/>
    </location>
</feature>
<sequence length="475" mass="56286">MFLEDKYFIKHIFKSVYNKITKRLKNKGIVLFHIDTVIEKLKRAQKNNISNLTFDESPFPNTNTLYIHLFNNQYFSEKLYNKKKVETEREMLFLLAGKLGVKQIYYEIEVIETTISKVNTNLKIKGINNGLTFNKHINKTNGTKGKEEYLNRGAPVYLKSESLQKVEENIKERMGMMKSNIFNYNFYKNNPKLESFVYKRYEFKIQKLEYNLETDDLSDISFAVNSCFMEYGIDLSYDKSTSYNENIHYTIEFYNDIELYKEFGKNKRNQMDEFYSIRELYELMDNKDKSVHLITEYVMKLAKNYKYKYNDEIHNFSKHIDDFIKNNDDGSFESICHEFHSTSQIKNWLNKKFLINEMEIINDNLKENVEDINNNINNNITVDEIINDCDEGSKHMINRKESLSNWDVEENKSEPIINLPFGLNDSMFAHYLCTMVNPPETFRPPIMPSSSTTSINSDIFPSSFKPIQNERESDI</sequence>
<accession>A0A6C0HVE1</accession>
<dbReference type="EMBL" id="MN740018">
    <property type="protein sequence ID" value="QHT84492.1"/>
    <property type="molecule type" value="Genomic_DNA"/>
</dbReference>
<proteinExistence type="predicted"/>